<evidence type="ECO:0000313" key="2">
    <source>
        <dbReference type="Proteomes" id="UP001065298"/>
    </source>
</evidence>
<gene>
    <name evidence="1" type="ORF">NCS57_00776700</name>
</gene>
<proteinExistence type="predicted"/>
<sequence>MGRRSKQTSCFACVETKRRCDKRLPSCSRCLDRDMVCTYPPLPPSCRRPPPDPTTIDTAPDDGFSGVWAPTGFDGDAGSDNHVGLVPDSALLDSALAASLMCPSFNFLPTPSSSTMIDPPASVQLTRRFGDLDWFLQPQAWTVAFHYKPPDAIPPASVFSNFIRGLQDWLSRFVRNGHNPFIHRHLYSESGYPQCIQDAYSAIAISNAATAQNENIIGAISSAHISNLLNPESASSSMSFNTPSARDHLARTQALLIHILLALFSSSIQRRARAESLMSTLHVWNTQLWESVNQDTTFAPLLRNITPAYGGTHIGDVDPVPALYRAFVLSESIRRTWLLCNLATGVYNSLRGEFAEGCGGDIQITTHAKLWEAPSSARWEAVARHTDPLFIYSLHGPSLLERGVGAAQVDEFARHLFTVMWGMEKVESWVVRTGDEVSVVY</sequence>
<comment type="caution">
    <text evidence="1">The sequence shown here is derived from an EMBL/GenBank/DDBJ whole genome shotgun (WGS) entry which is preliminary data.</text>
</comment>
<dbReference type="EMBL" id="CM046507">
    <property type="protein sequence ID" value="KAI8669614.1"/>
    <property type="molecule type" value="Genomic_DNA"/>
</dbReference>
<reference evidence="1" key="1">
    <citation type="submission" date="2022-06" db="EMBL/GenBank/DDBJ databases">
        <title>Fusarium solani species complex genomes reveal bases of compartmentalisation and animal pathogenesis.</title>
        <authorList>
            <person name="Tsai I.J."/>
        </authorList>
    </citation>
    <scope>NUCLEOTIDE SEQUENCE</scope>
    <source>
        <strain evidence="1">Fu6.1</strain>
    </source>
</reference>
<protein>
    <submittedName>
        <fullName evidence="1">Zn(2)-C6 fungal-type domain-containing protein</fullName>
    </submittedName>
</protein>
<accession>A0ACC0QXX4</accession>
<dbReference type="Proteomes" id="UP001065298">
    <property type="component" value="Chromosome 5"/>
</dbReference>
<name>A0ACC0QXX4_9HYPO</name>
<keyword evidence="2" id="KW-1185">Reference proteome</keyword>
<evidence type="ECO:0000313" key="1">
    <source>
        <dbReference type="EMBL" id="KAI8669614.1"/>
    </source>
</evidence>
<organism evidence="1 2">
    <name type="scientific">Fusarium keratoplasticum</name>
    <dbReference type="NCBI Taxonomy" id="1328300"/>
    <lineage>
        <taxon>Eukaryota</taxon>
        <taxon>Fungi</taxon>
        <taxon>Dikarya</taxon>
        <taxon>Ascomycota</taxon>
        <taxon>Pezizomycotina</taxon>
        <taxon>Sordariomycetes</taxon>
        <taxon>Hypocreomycetidae</taxon>
        <taxon>Hypocreales</taxon>
        <taxon>Nectriaceae</taxon>
        <taxon>Fusarium</taxon>
        <taxon>Fusarium solani species complex</taxon>
    </lineage>
</organism>